<evidence type="ECO:0000313" key="3">
    <source>
        <dbReference type="Proteomes" id="UP001566132"/>
    </source>
</evidence>
<sequence length="86" mass="9419">MYVSSINRVLRNLAAQKEQATQNPPVSSANESVYDKLRLLNGNQTSWRHTPWYSGGNAAAFPLQPLSPPPTTILSDDTTTSTKKGM</sequence>
<proteinExistence type="predicted"/>
<gene>
    <name evidence="2" type="ORF">ABEB36_013914</name>
</gene>
<evidence type="ECO:0000256" key="1">
    <source>
        <dbReference type="SAM" id="MobiDB-lite"/>
    </source>
</evidence>
<evidence type="ECO:0000313" key="2">
    <source>
        <dbReference type="EMBL" id="KAL1489997.1"/>
    </source>
</evidence>
<feature type="region of interest" description="Disordered" evidence="1">
    <location>
        <begin position="63"/>
        <end position="86"/>
    </location>
</feature>
<organism evidence="2 3">
    <name type="scientific">Hypothenemus hampei</name>
    <name type="common">Coffee berry borer</name>
    <dbReference type="NCBI Taxonomy" id="57062"/>
    <lineage>
        <taxon>Eukaryota</taxon>
        <taxon>Metazoa</taxon>
        <taxon>Ecdysozoa</taxon>
        <taxon>Arthropoda</taxon>
        <taxon>Hexapoda</taxon>
        <taxon>Insecta</taxon>
        <taxon>Pterygota</taxon>
        <taxon>Neoptera</taxon>
        <taxon>Endopterygota</taxon>
        <taxon>Coleoptera</taxon>
        <taxon>Polyphaga</taxon>
        <taxon>Cucujiformia</taxon>
        <taxon>Curculionidae</taxon>
        <taxon>Scolytinae</taxon>
        <taxon>Hypothenemus</taxon>
    </lineage>
</organism>
<feature type="compositionally biased region" description="Low complexity" evidence="1">
    <location>
        <begin position="72"/>
        <end position="86"/>
    </location>
</feature>
<comment type="caution">
    <text evidence="2">The sequence shown here is derived from an EMBL/GenBank/DDBJ whole genome shotgun (WGS) entry which is preliminary data.</text>
</comment>
<protein>
    <submittedName>
        <fullName evidence="2">Uncharacterized protein</fullName>
    </submittedName>
</protein>
<name>A0ABD1E5M8_HYPHA</name>
<reference evidence="2 3" key="1">
    <citation type="submission" date="2024-05" db="EMBL/GenBank/DDBJ databases">
        <title>Genetic variation in Jamaican populations of the coffee berry borer (Hypothenemus hampei).</title>
        <authorList>
            <person name="Errbii M."/>
            <person name="Myrie A."/>
        </authorList>
    </citation>
    <scope>NUCLEOTIDE SEQUENCE [LARGE SCALE GENOMIC DNA]</scope>
    <source>
        <strain evidence="2">JA-Hopewell-2020-01-JO</strain>
        <tissue evidence="2">Whole body</tissue>
    </source>
</reference>
<dbReference type="Proteomes" id="UP001566132">
    <property type="component" value="Unassembled WGS sequence"/>
</dbReference>
<keyword evidence="3" id="KW-1185">Reference proteome</keyword>
<dbReference type="EMBL" id="JBDJPC010000011">
    <property type="protein sequence ID" value="KAL1489997.1"/>
    <property type="molecule type" value="Genomic_DNA"/>
</dbReference>
<dbReference type="AlphaFoldDB" id="A0ABD1E5M8"/>
<accession>A0ABD1E5M8</accession>